<evidence type="ECO:0000313" key="2">
    <source>
        <dbReference type="EMBL" id="CAL1380386.1"/>
    </source>
</evidence>
<protein>
    <recommendedName>
        <fullName evidence="1">Reverse transcriptase Ty1/copia-type domain-containing protein</fullName>
    </recommendedName>
</protein>
<evidence type="ECO:0000259" key="1">
    <source>
        <dbReference type="Pfam" id="PF07727"/>
    </source>
</evidence>
<dbReference type="SUPFAM" id="SSF56672">
    <property type="entry name" value="DNA/RNA polymerases"/>
    <property type="match status" value="1"/>
</dbReference>
<organism evidence="2 3">
    <name type="scientific">Linum trigynum</name>
    <dbReference type="NCBI Taxonomy" id="586398"/>
    <lineage>
        <taxon>Eukaryota</taxon>
        <taxon>Viridiplantae</taxon>
        <taxon>Streptophyta</taxon>
        <taxon>Embryophyta</taxon>
        <taxon>Tracheophyta</taxon>
        <taxon>Spermatophyta</taxon>
        <taxon>Magnoliopsida</taxon>
        <taxon>eudicotyledons</taxon>
        <taxon>Gunneridae</taxon>
        <taxon>Pentapetalae</taxon>
        <taxon>rosids</taxon>
        <taxon>fabids</taxon>
        <taxon>Malpighiales</taxon>
        <taxon>Linaceae</taxon>
        <taxon>Linum</taxon>
    </lineage>
</organism>
<reference evidence="2 3" key="1">
    <citation type="submission" date="2024-04" db="EMBL/GenBank/DDBJ databases">
        <authorList>
            <person name="Fracassetti M."/>
        </authorList>
    </citation>
    <scope>NUCLEOTIDE SEQUENCE [LARGE SCALE GENOMIC DNA]</scope>
</reference>
<proteinExistence type="predicted"/>
<dbReference type="PANTHER" id="PTHR11439:SF498">
    <property type="entry name" value="DNAK FAMILY PROTEIN"/>
    <property type="match status" value="1"/>
</dbReference>
<dbReference type="EMBL" id="OZ034817">
    <property type="protein sequence ID" value="CAL1380386.1"/>
    <property type="molecule type" value="Genomic_DNA"/>
</dbReference>
<sequence length="429" mass="48297">MQMQLPPSDRQKVCRLHKSLYMLKQASRQWFAKLSQSLTDIGYHQCLSDHSLFTKTTSTAFTAIVIYVDDLILAGDDLSEIAKVKSHLHSLFCIKDLGELRYFLGLEVAHSPTRIHLSQRKYALEILHENGFFDCKPASAPMEPKTHLIYNDGTPPTDGSSYRRLIGQLIYLTTTRPDISFATQQLSQFLDNPTTTHLRDAHHLLRYIKASPSQGIFFSATSSFQLYGFTDSDWAGCPDIRRSTSGYCIFLGSSLISWKSKKQSTITRSSAEAEHRAMAFTTCEIQWLIFLLQDLGVVHSAPSSLYCDNQSALHIAENPIFHERTKHIKLDCHLIREKIQQGIIRTAYVPSSSQLADLFTKPLGPCSFSALCSKLALHNLCSPACGGVIREEEPSSSPDPLAKQLLHSSQLSWNKKTWLPILINWACNY</sequence>
<dbReference type="InterPro" id="IPR013103">
    <property type="entry name" value="RVT_2"/>
</dbReference>
<gene>
    <name evidence="2" type="ORF">LTRI10_LOCUS21834</name>
</gene>
<dbReference type="InterPro" id="IPR043502">
    <property type="entry name" value="DNA/RNA_pol_sf"/>
</dbReference>
<accession>A0AAV2E359</accession>
<dbReference type="PANTHER" id="PTHR11439">
    <property type="entry name" value="GAG-POL-RELATED RETROTRANSPOSON"/>
    <property type="match status" value="1"/>
</dbReference>
<name>A0AAV2E359_9ROSI</name>
<evidence type="ECO:0000313" key="3">
    <source>
        <dbReference type="Proteomes" id="UP001497516"/>
    </source>
</evidence>
<dbReference type="CDD" id="cd09272">
    <property type="entry name" value="RNase_HI_RT_Ty1"/>
    <property type="match status" value="1"/>
</dbReference>
<dbReference type="Pfam" id="PF07727">
    <property type="entry name" value="RVT_2"/>
    <property type="match status" value="1"/>
</dbReference>
<dbReference type="Proteomes" id="UP001497516">
    <property type="component" value="Chromosome 4"/>
</dbReference>
<feature type="domain" description="Reverse transcriptase Ty1/copia-type" evidence="1">
    <location>
        <begin position="9"/>
        <end position="143"/>
    </location>
</feature>
<dbReference type="AlphaFoldDB" id="A0AAV2E359"/>
<keyword evidence="3" id="KW-1185">Reference proteome</keyword>